<proteinExistence type="predicted"/>
<keyword evidence="1" id="KW-1133">Transmembrane helix</keyword>
<dbReference type="RefSeq" id="WP_169366130.1">
    <property type="nucleotide sequence ID" value="NZ_JAAVJL010000007.1"/>
</dbReference>
<feature type="non-terminal residue" evidence="2">
    <location>
        <position position="1"/>
    </location>
</feature>
<keyword evidence="1" id="KW-0472">Membrane</keyword>
<evidence type="ECO:0000313" key="3">
    <source>
        <dbReference type="Proteomes" id="UP000738376"/>
    </source>
</evidence>
<comment type="caution">
    <text evidence="2">The sequence shown here is derived from an EMBL/GenBank/DDBJ whole genome shotgun (WGS) entry which is preliminary data.</text>
</comment>
<keyword evidence="1" id="KW-0812">Transmembrane</keyword>
<gene>
    <name evidence="2" type="ORF">HC246_24975</name>
</gene>
<dbReference type="Proteomes" id="UP000738376">
    <property type="component" value="Unassembled WGS sequence"/>
</dbReference>
<feature type="transmembrane region" description="Helical" evidence="1">
    <location>
        <begin position="85"/>
        <end position="107"/>
    </location>
</feature>
<reference evidence="2 3" key="1">
    <citation type="submission" date="2020-03" db="EMBL/GenBank/DDBJ databases">
        <title>Draft Genome Sequence of 2-Methylisoborneol Producing Pseudanabaena yagii Strain GIHE-NHR1 Isolated from North Han River in South Korea.</title>
        <authorList>
            <person name="Jeong J."/>
        </authorList>
    </citation>
    <scope>NUCLEOTIDE SEQUENCE [LARGE SCALE GENOMIC DNA]</scope>
    <source>
        <strain evidence="2 3">GIHE-NHR1</strain>
    </source>
</reference>
<name>A0ABX1M0U3_9CYAN</name>
<dbReference type="Pfam" id="PF12974">
    <property type="entry name" value="Phosphonate-bd"/>
    <property type="match status" value="1"/>
</dbReference>
<protein>
    <submittedName>
        <fullName evidence="2">Phosphate/phosphite/phosphonate ABC transporter substrate-binding protein</fullName>
    </submittedName>
</protein>
<dbReference type="EMBL" id="JAAVJL010000007">
    <property type="protein sequence ID" value="NMF61186.1"/>
    <property type="molecule type" value="Genomic_DNA"/>
</dbReference>
<dbReference type="Gene3D" id="3.40.190.10">
    <property type="entry name" value="Periplasmic binding protein-like II"/>
    <property type="match status" value="2"/>
</dbReference>
<accession>A0ABX1M0U3</accession>
<keyword evidence="3" id="KW-1185">Reference proteome</keyword>
<evidence type="ECO:0000313" key="2">
    <source>
        <dbReference type="EMBL" id="NMF61186.1"/>
    </source>
</evidence>
<dbReference type="SUPFAM" id="SSF53850">
    <property type="entry name" value="Periplasmic binding protein-like II"/>
    <property type="match status" value="1"/>
</dbReference>
<sequence length="483" mass="53962">RGNKGLKEAGKRLNKGGTKIDCSNVDELSDMQIKILLSPIKNLKYSSDVSQFFKISSASDNLLEQISNYLLSLADNQQQKKNSKFPLIVGIGFFSAFAILSFGWLGWKYFQFSSGLRVKTTHLTIGILTDTKDYKPLEEYLESILIPEDFSKFLKGDKIKVIIDGDRKIKYQEARSRIVNKEWDIAFTLSPMNSVAAKDNGYLYIARMFPSQPSFYQSALFVSNKNSNIKSLKDIKPTTTIALGEITSASSFFMPAYDLYGKTLTIKKGNRGSDIIKMVKNGDAEIGAGAFGDTIKNDTAEIRIISISRNIPGASVYLSPRLLEQDRNSISKALTEAPQDIQKKANYVIEEEPDYSSFLGIARRVEEILQCSDFDKNPVNFFCPEPSISNTSTKTVLSKITFTGKVNGYQNSSRDFIWLNVETPEGKIYRVVITPTLLNQIPNAGSPLNIKNKKIELNNVIPQQIEGNILEIVINDASQLKVL</sequence>
<evidence type="ECO:0000256" key="1">
    <source>
        <dbReference type="SAM" id="Phobius"/>
    </source>
</evidence>
<organism evidence="2 3">
    <name type="scientific">Pseudanabaena yagii GIHE-NHR1</name>
    <dbReference type="NCBI Taxonomy" id="2722753"/>
    <lineage>
        <taxon>Bacteria</taxon>
        <taxon>Bacillati</taxon>
        <taxon>Cyanobacteriota</taxon>
        <taxon>Cyanophyceae</taxon>
        <taxon>Pseudanabaenales</taxon>
        <taxon>Pseudanabaenaceae</taxon>
        <taxon>Pseudanabaena</taxon>
        <taxon>Pseudanabaena yagii</taxon>
    </lineage>
</organism>